<dbReference type="Proteomes" id="UP001062846">
    <property type="component" value="Chromosome 9"/>
</dbReference>
<evidence type="ECO:0000313" key="2">
    <source>
        <dbReference type="Proteomes" id="UP001062846"/>
    </source>
</evidence>
<keyword evidence="2" id="KW-1185">Reference proteome</keyword>
<reference evidence="1" key="1">
    <citation type="submission" date="2022-02" db="EMBL/GenBank/DDBJ databases">
        <title>Plant Genome Project.</title>
        <authorList>
            <person name="Zhang R.-G."/>
        </authorList>
    </citation>
    <scope>NUCLEOTIDE SEQUENCE</scope>
    <source>
        <strain evidence="1">AT1</strain>
    </source>
</reference>
<name>A0ACC0M8K2_RHOML</name>
<dbReference type="EMBL" id="CM046396">
    <property type="protein sequence ID" value="KAI8537180.1"/>
    <property type="molecule type" value="Genomic_DNA"/>
</dbReference>
<proteinExistence type="predicted"/>
<accession>A0ACC0M8K2</accession>
<organism evidence="1 2">
    <name type="scientific">Rhododendron molle</name>
    <name type="common">Chinese azalea</name>
    <name type="synonym">Azalea mollis</name>
    <dbReference type="NCBI Taxonomy" id="49168"/>
    <lineage>
        <taxon>Eukaryota</taxon>
        <taxon>Viridiplantae</taxon>
        <taxon>Streptophyta</taxon>
        <taxon>Embryophyta</taxon>
        <taxon>Tracheophyta</taxon>
        <taxon>Spermatophyta</taxon>
        <taxon>Magnoliopsida</taxon>
        <taxon>eudicotyledons</taxon>
        <taxon>Gunneridae</taxon>
        <taxon>Pentapetalae</taxon>
        <taxon>asterids</taxon>
        <taxon>Ericales</taxon>
        <taxon>Ericaceae</taxon>
        <taxon>Ericoideae</taxon>
        <taxon>Rhodoreae</taxon>
        <taxon>Rhododendron</taxon>
    </lineage>
</organism>
<sequence>MGYLGNKGFVSVSMLHETSFCFVCSQLLPLASKLLILMLALCNCMDKPVAKVV</sequence>
<evidence type="ECO:0000313" key="1">
    <source>
        <dbReference type="EMBL" id="KAI8537180.1"/>
    </source>
</evidence>
<comment type="caution">
    <text evidence="1">The sequence shown here is derived from an EMBL/GenBank/DDBJ whole genome shotgun (WGS) entry which is preliminary data.</text>
</comment>
<protein>
    <submittedName>
        <fullName evidence="1">Uncharacterized protein</fullName>
    </submittedName>
</protein>
<gene>
    <name evidence="1" type="ORF">RHMOL_Rhmol09G0004900</name>
</gene>